<evidence type="ECO:0000313" key="2">
    <source>
        <dbReference type="EMBL" id="SPB17806.1"/>
    </source>
</evidence>
<sequence>MLAENLAMRYRSADRSLHVETHVEGRPRSAGPNPHQIG</sequence>
<organism evidence="2 3">
    <name type="scientific">Caballeronia novacaledonica</name>
    <dbReference type="NCBI Taxonomy" id="1544861"/>
    <lineage>
        <taxon>Bacteria</taxon>
        <taxon>Pseudomonadati</taxon>
        <taxon>Pseudomonadota</taxon>
        <taxon>Betaproteobacteria</taxon>
        <taxon>Burkholderiales</taxon>
        <taxon>Burkholderiaceae</taxon>
        <taxon>Caballeronia</taxon>
    </lineage>
</organism>
<evidence type="ECO:0000313" key="3">
    <source>
        <dbReference type="Proteomes" id="UP000238169"/>
    </source>
</evidence>
<gene>
    <name evidence="2" type="ORF">NOV72_05009</name>
</gene>
<feature type="compositionally biased region" description="Basic and acidic residues" evidence="1">
    <location>
        <begin position="17"/>
        <end position="27"/>
    </location>
</feature>
<evidence type="ECO:0000256" key="1">
    <source>
        <dbReference type="SAM" id="MobiDB-lite"/>
    </source>
</evidence>
<accession>A0A2U3IC71</accession>
<feature type="region of interest" description="Disordered" evidence="1">
    <location>
        <begin position="17"/>
        <end position="38"/>
    </location>
</feature>
<dbReference type="Proteomes" id="UP000238169">
    <property type="component" value="Unassembled WGS sequence"/>
</dbReference>
<dbReference type="EMBL" id="OGTP01000023">
    <property type="protein sequence ID" value="SPB17806.1"/>
    <property type="molecule type" value="Genomic_DNA"/>
</dbReference>
<protein>
    <submittedName>
        <fullName evidence="2">Uncharacterized protein</fullName>
    </submittedName>
</protein>
<name>A0A2U3IC71_9BURK</name>
<proteinExistence type="predicted"/>
<dbReference type="AlphaFoldDB" id="A0A2U3IC71"/>
<reference evidence="3" key="1">
    <citation type="submission" date="2018-01" db="EMBL/GenBank/DDBJ databases">
        <authorList>
            <person name="Peeters C."/>
        </authorList>
    </citation>
    <scope>NUCLEOTIDE SEQUENCE [LARGE SCALE GENOMIC DNA]</scope>
</reference>
<keyword evidence="3" id="KW-1185">Reference proteome</keyword>